<proteinExistence type="inferred from homology"/>
<evidence type="ECO:0000256" key="2">
    <source>
        <dbReference type="ARBA" id="ARBA00004742"/>
    </source>
</evidence>
<accession>A0ABY8E9D8</accession>
<evidence type="ECO:0000256" key="3">
    <source>
        <dbReference type="ARBA" id="ARBA00008636"/>
    </source>
</evidence>
<organism evidence="15 16">
    <name type="scientific">Tepidibacter hydrothermalis</name>
    <dbReference type="NCBI Taxonomy" id="3036126"/>
    <lineage>
        <taxon>Bacteria</taxon>
        <taxon>Bacillati</taxon>
        <taxon>Bacillota</taxon>
        <taxon>Clostridia</taxon>
        <taxon>Peptostreptococcales</taxon>
        <taxon>Peptostreptococcaceae</taxon>
        <taxon>Tepidibacter</taxon>
    </lineage>
</organism>
<evidence type="ECO:0000256" key="8">
    <source>
        <dbReference type="ARBA" id="ARBA00023004"/>
    </source>
</evidence>
<dbReference type="Gene3D" id="3.30.1330.90">
    <property type="entry name" value="D-3-phosphoglycerate dehydrogenase, domain 3"/>
    <property type="match status" value="1"/>
</dbReference>
<evidence type="ECO:0000256" key="6">
    <source>
        <dbReference type="ARBA" id="ARBA00022485"/>
    </source>
</evidence>
<keyword evidence="10 15" id="KW-0456">Lyase</keyword>
<evidence type="ECO:0000256" key="11">
    <source>
        <dbReference type="ARBA" id="ARBA00041766"/>
    </source>
</evidence>
<feature type="domain" description="Serine dehydratase beta chain" evidence="14">
    <location>
        <begin position="18"/>
        <end position="137"/>
    </location>
</feature>
<feature type="domain" description="Serine dehydratase-like alpha subunit" evidence="13">
    <location>
        <begin position="251"/>
        <end position="510"/>
    </location>
</feature>
<comment type="similarity">
    <text evidence="3">Belongs to the iron-sulfur dependent L-serine dehydratase family.</text>
</comment>
<comment type="pathway">
    <text evidence="2">Carbohydrate biosynthesis; gluconeogenesis.</text>
</comment>
<keyword evidence="7" id="KW-0479">Metal-binding</keyword>
<dbReference type="EMBL" id="CP120733">
    <property type="protein sequence ID" value="WFD09513.1"/>
    <property type="molecule type" value="Genomic_DNA"/>
</dbReference>
<dbReference type="Pfam" id="PF03313">
    <property type="entry name" value="SDH_alpha"/>
    <property type="match status" value="1"/>
</dbReference>
<dbReference type="InterPro" id="IPR005131">
    <property type="entry name" value="Ser_deHydtase_bsu"/>
</dbReference>
<dbReference type="PANTHER" id="PTHR30182">
    <property type="entry name" value="L-SERINE DEHYDRATASE"/>
    <property type="match status" value="1"/>
</dbReference>
<evidence type="ECO:0000313" key="15">
    <source>
        <dbReference type="EMBL" id="WFD09513.1"/>
    </source>
</evidence>
<dbReference type="InterPro" id="IPR051318">
    <property type="entry name" value="Fe-S_L-Ser"/>
</dbReference>
<comment type="cofactor">
    <cofactor evidence="1">
        <name>[4Fe-4S] cluster</name>
        <dbReference type="ChEBI" id="CHEBI:49883"/>
    </cofactor>
</comment>
<dbReference type="PANTHER" id="PTHR30182:SF1">
    <property type="entry name" value="L-SERINE DEHYDRATASE 1"/>
    <property type="match status" value="1"/>
</dbReference>
<evidence type="ECO:0000313" key="16">
    <source>
        <dbReference type="Proteomes" id="UP001222800"/>
    </source>
</evidence>
<dbReference type="RefSeq" id="WP_277731442.1">
    <property type="nucleotide sequence ID" value="NZ_CP120733.1"/>
</dbReference>
<dbReference type="GO" id="GO:0003941">
    <property type="term" value="F:L-serine ammonia-lyase activity"/>
    <property type="evidence" value="ECO:0007669"/>
    <property type="project" value="UniProtKB-EC"/>
</dbReference>
<comment type="catalytic activity">
    <reaction evidence="12">
        <text>L-serine = pyruvate + NH4(+)</text>
        <dbReference type="Rhea" id="RHEA:19169"/>
        <dbReference type="ChEBI" id="CHEBI:15361"/>
        <dbReference type="ChEBI" id="CHEBI:28938"/>
        <dbReference type="ChEBI" id="CHEBI:33384"/>
        <dbReference type="EC" id="4.3.1.17"/>
    </reaction>
</comment>
<name>A0ABY8E9D8_9FIRM</name>
<reference evidence="15 16" key="1">
    <citation type="submission" date="2023-03" db="EMBL/GenBank/DDBJ databases">
        <title>Complete genome sequence of Tepidibacter sp. SWIR-1, isolated from a deep-sea hydrothermal vent.</title>
        <authorList>
            <person name="Li X."/>
        </authorList>
    </citation>
    <scope>NUCLEOTIDE SEQUENCE [LARGE SCALE GENOMIC DNA]</scope>
    <source>
        <strain evidence="15 16">SWIR-1</strain>
    </source>
</reference>
<evidence type="ECO:0000256" key="7">
    <source>
        <dbReference type="ARBA" id="ARBA00022723"/>
    </source>
</evidence>
<keyword evidence="9" id="KW-0411">Iron-sulfur</keyword>
<evidence type="ECO:0000256" key="4">
    <source>
        <dbReference type="ARBA" id="ARBA00012093"/>
    </source>
</evidence>
<keyword evidence="16" id="KW-1185">Reference proteome</keyword>
<keyword evidence="5" id="KW-0312">Gluconeogenesis</keyword>
<dbReference type="EC" id="4.3.1.17" evidence="4"/>
<dbReference type="InterPro" id="IPR029009">
    <property type="entry name" value="ASB_dom_sf"/>
</dbReference>
<gene>
    <name evidence="15" type="ORF">P4S50_14110</name>
</gene>
<dbReference type="SUPFAM" id="SSF143548">
    <property type="entry name" value="Serine metabolism enzymes domain"/>
    <property type="match status" value="1"/>
</dbReference>
<evidence type="ECO:0000256" key="5">
    <source>
        <dbReference type="ARBA" id="ARBA00022432"/>
    </source>
</evidence>
<sequence length="524" mass="55874">MIKEIPSIFNDVIGPVMRGPSSSHTAAALRIGKIARQMVKGNLTHVINDFNKDGSLATTYHGHGSDIGIAGGVLDFEANDSRLVNSLEEAKSAGVEVTFNIIDYKAEHPNTYKMTMKSDIDETVSLTAISVGGGMIEIQDVDGIEVSIKGDFYETLVFFDNVDCEILNKKCECIKGIINDFDYCTTSINNKKGLVVLKTQEEINKDVLDNIKNTSGALNIISLNPVLPTMSHKDCEVPFLTSEKMLEVAKKENLELWEAALLYESKRGNISKQEVFDKMKEIVNIMINSVEEGLKGTEYENRILGPQSWMIEEAQKQSKLIPGDVLNRIIASITAIMEVKSSMGAFVAAPTAGSCGGLPGTIIGTAMQLGKSVDEITKAMLAAGMIGIFIAEHATFAGEVGGCQAECGSGSGMAAAGLVQLVGGNIIQSVDAASMALQSVLGLACDPVGSRVEVPCLGKNVLAGTNALSSANMVLAGFDKVVPLDETVTAMDQVGKMIPVELRCTELAGLSIVETSKRINKKIN</sequence>
<evidence type="ECO:0000256" key="10">
    <source>
        <dbReference type="ARBA" id="ARBA00023239"/>
    </source>
</evidence>
<dbReference type="Pfam" id="PF03315">
    <property type="entry name" value="SDH_beta"/>
    <property type="match status" value="1"/>
</dbReference>
<evidence type="ECO:0000259" key="14">
    <source>
        <dbReference type="Pfam" id="PF03315"/>
    </source>
</evidence>
<keyword evidence="6" id="KW-0004">4Fe-4S</keyword>
<evidence type="ECO:0000256" key="9">
    <source>
        <dbReference type="ARBA" id="ARBA00023014"/>
    </source>
</evidence>
<evidence type="ECO:0000256" key="12">
    <source>
        <dbReference type="ARBA" id="ARBA00049406"/>
    </source>
</evidence>
<protein>
    <recommendedName>
        <fullName evidence="4">L-serine ammonia-lyase</fullName>
        <ecNumber evidence="4">4.3.1.17</ecNumber>
    </recommendedName>
    <alternativeName>
        <fullName evidence="11">L-serine deaminase</fullName>
    </alternativeName>
</protein>
<evidence type="ECO:0000259" key="13">
    <source>
        <dbReference type="Pfam" id="PF03313"/>
    </source>
</evidence>
<evidence type="ECO:0000256" key="1">
    <source>
        <dbReference type="ARBA" id="ARBA00001966"/>
    </source>
</evidence>
<dbReference type="InterPro" id="IPR005130">
    <property type="entry name" value="Ser_deHydtase-like_asu"/>
</dbReference>
<keyword evidence="8" id="KW-0408">Iron</keyword>
<dbReference type="Proteomes" id="UP001222800">
    <property type="component" value="Chromosome"/>
</dbReference>